<sequence length="208" mass="24675">MFQNRIKTLLTERQPDHFLWTALKQGDRRAFAELYERYYRTLYNYGHKLLPDAVLVEDAIQDLFVDLWRIQQNLSDAESVKFYLFRSLRRKIHRLATKENRFLSVDNSSIQLPGDTTPEFQLTDQEHEQQLTQQLAQALKQLPERQLEVVTLRFYENFKISEIAAIMGITDKSVRNTLHKAMTHLRENARYLAPFLGLLWLLLRTHGL</sequence>
<dbReference type="PANTHER" id="PTHR43133">
    <property type="entry name" value="RNA POLYMERASE ECF-TYPE SIGMA FACTO"/>
    <property type="match status" value="1"/>
</dbReference>
<dbReference type="InterPro" id="IPR039425">
    <property type="entry name" value="RNA_pol_sigma-70-like"/>
</dbReference>
<keyword evidence="4" id="KW-0804">Transcription</keyword>
<evidence type="ECO:0000259" key="5">
    <source>
        <dbReference type="Pfam" id="PF04542"/>
    </source>
</evidence>
<dbReference type="InterPro" id="IPR013324">
    <property type="entry name" value="RNA_pol_sigma_r3/r4-like"/>
</dbReference>
<comment type="similarity">
    <text evidence="1">Belongs to the sigma-70 factor family. ECF subfamily.</text>
</comment>
<dbReference type="EMBL" id="RQJO01000015">
    <property type="protein sequence ID" value="RRA98866.1"/>
    <property type="molecule type" value="Genomic_DNA"/>
</dbReference>
<comment type="caution">
    <text evidence="7">The sequence shown here is derived from an EMBL/GenBank/DDBJ whole genome shotgun (WGS) entry which is preliminary data.</text>
</comment>
<dbReference type="Gene3D" id="1.10.10.10">
    <property type="entry name" value="Winged helix-like DNA-binding domain superfamily/Winged helix DNA-binding domain"/>
    <property type="match status" value="1"/>
</dbReference>
<proteinExistence type="inferred from homology"/>
<dbReference type="OrthoDB" id="9150024at2"/>
<protein>
    <submittedName>
        <fullName evidence="7">Sigma-70 family RNA polymerase sigma factor</fullName>
    </submittedName>
</protein>
<evidence type="ECO:0000256" key="2">
    <source>
        <dbReference type="ARBA" id="ARBA00023015"/>
    </source>
</evidence>
<dbReference type="PANTHER" id="PTHR43133:SF46">
    <property type="entry name" value="RNA POLYMERASE SIGMA-70 FACTOR ECF SUBFAMILY"/>
    <property type="match status" value="1"/>
</dbReference>
<keyword evidence="3" id="KW-0731">Sigma factor</keyword>
<dbReference type="GO" id="GO:0003677">
    <property type="term" value="F:DNA binding"/>
    <property type="evidence" value="ECO:0007669"/>
    <property type="project" value="InterPro"/>
</dbReference>
<dbReference type="Proteomes" id="UP000271925">
    <property type="component" value="Unassembled WGS sequence"/>
</dbReference>
<dbReference type="NCBIfam" id="TIGR02937">
    <property type="entry name" value="sigma70-ECF"/>
    <property type="match status" value="1"/>
</dbReference>
<dbReference type="Pfam" id="PF04542">
    <property type="entry name" value="Sigma70_r2"/>
    <property type="match status" value="1"/>
</dbReference>
<dbReference type="SUPFAM" id="SSF88946">
    <property type="entry name" value="Sigma2 domain of RNA polymerase sigma factors"/>
    <property type="match status" value="1"/>
</dbReference>
<dbReference type="GO" id="GO:0016987">
    <property type="term" value="F:sigma factor activity"/>
    <property type="evidence" value="ECO:0007669"/>
    <property type="project" value="UniProtKB-KW"/>
</dbReference>
<feature type="domain" description="RNA polymerase sigma-70 region 2" evidence="5">
    <location>
        <begin position="34"/>
        <end position="101"/>
    </location>
</feature>
<dbReference type="InterPro" id="IPR014284">
    <property type="entry name" value="RNA_pol_sigma-70_dom"/>
</dbReference>
<dbReference type="GO" id="GO:0006352">
    <property type="term" value="P:DNA-templated transcription initiation"/>
    <property type="evidence" value="ECO:0007669"/>
    <property type="project" value="InterPro"/>
</dbReference>
<dbReference type="Gene3D" id="1.10.1740.10">
    <property type="match status" value="1"/>
</dbReference>
<name>A0A3P1BCF9_9BACT</name>
<evidence type="ECO:0000256" key="4">
    <source>
        <dbReference type="ARBA" id="ARBA00023163"/>
    </source>
</evidence>
<dbReference type="InterPro" id="IPR007627">
    <property type="entry name" value="RNA_pol_sigma70_r2"/>
</dbReference>
<organism evidence="7 8">
    <name type="scientific">Larkinella rosea</name>
    <dbReference type="NCBI Taxonomy" id="2025312"/>
    <lineage>
        <taxon>Bacteria</taxon>
        <taxon>Pseudomonadati</taxon>
        <taxon>Bacteroidota</taxon>
        <taxon>Cytophagia</taxon>
        <taxon>Cytophagales</taxon>
        <taxon>Spirosomataceae</taxon>
        <taxon>Larkinella</taxon>
    </lineage>
</organism>
<dbReference type="CDD" id="cd06171">
    <property type="entry name" value="Sigma70_r4"/>
    <property type="match status" value="1"/>
</dbReference>
<dbReference type="AlphaFoldDB" id="A0A3P1BCF9"/>
<evidence type="ECO:0000256" key="3">
    <source>
        <dbReference type="ARBA" id="ARBA00023082"/>
    </source>
</evidence>
<evidence type="ECO:0000256" key="1">
    <source>
        <dbReference type="ARBA" id="ARBA00010641"/>
    </source>
</evidence>
<dbReference type="Pfam" id="PF08281">
    <property type="entry name" value="Sigma70_r4_2"/>
    <property type="match status" value="1"/>
</dbReference>
<evidence type="ECO:0000313" key="8">
    <source>
        <dbReference type="Proteomes" id="UP000271925"/>
    </source>
</evidence>
<dbReference type="InterPro" id="IPR036388">
    <property type="entry name" value="WH-like_DNA-bd_sf"/>
</dbReference>
<keyword evidence="2" id="KW-0805">Transcription regulation</keyword>
<reference evidence="7 8" key="1">
    <citation type="submission" date="2018-11" db="EMBL/GenBank/DDBJ databases">
        <authorList>
            <person name="Zhou Z."/>
            <person name="Wang G."/>
        </authorList>
    </citation>
    <scope>NUCLEOTIDE SEQUENCE [LARGE SCALE GENOMIC DNA]</scope>
    <source>
        <strain evidence="7 8">KCTC52004</strain>
    </source>
</reference>
<dbReference type="SUPFAM" id="SSF88659">
    <property type="entry name" value="Sigma3 and sigma4 domains of RNA polymerase sigma factors"/>
    <property type="match status" value="1"/>
</dbReference>
<accession>A0A3P1BCF9</accession>
<keyword evidence="8" id="KW-1185">Reference proteome</keyword>
<dbReference type="InterPro" id="IPR013325">
    <property type="entry name" value="RNA_pol_sigma_r2"/>
</dbReference>
<gene>
    <name evidence="7" type="ORF">EHT25_28155</name>
</gene>
<feature type="domain" description="RNA polymerase sigma factor 70 region 4 type 2" evidence="6">
    <location>
        <begin position="133"/>
        <end position="185"/>
    </location>
</feature>
<evidence type="ECO:0000313" key="7">
    <source>
        <dbReference type="EMBL" id="RRA98866.1"/>
    </source>
</evidence>
<evidence type="ECO:0000259" key="6">
    <source>
        <dbReference type="Pfam" id="PF08281"/>
    </source>
</evidence>
<dbReference type="InterPro" id="IPR013249">
    <property type="entry name" value="RNA_pol_sigma70_r4_t2"/>
</dbReference>